<proteinExistence type="predicted"/>
<reference evidence="3 4" key="1">
    <citation type="submission" date="2023-10" db="EMBL/GenBank/DDBJ databases">
        <title>Whole Genome based description of the genera Actinobaculum and Actinotignum reveals a complex phylogenetic relationship within the species included in the genus Actinotignum.</title>
        <authorList>
            <person name="Jensen C.S."/>
            <person name="Dargis R."/>
            <person name="Kemp M."/>
            <person name="Christensen J.J."/>
        </authorList>
    </citation>
    <scope>NUCLEOTIDE SEQUENCE [LARGE SCALE GENOMIC DNA]</scope>
    <source>
        <strain evidence="3 4">SLA_B974</strain>
    </source>
</reference>
<evidence type="ECO:0000256" key="1">
    <source>
        <dbReference type="SAM" id="MobiDB-lite"/>
    </source>
</evidence>
<comment type="caution">
    <text evidence="3">The sequence shown here is derived from an EMBL/GenBank/DDBJ whole genome shotgun (WGS) entry which is preliminary data.</text>
</comment>
<accession>A0ABU5G8A7</accession>
<name>A0ABU5G8A7_9ACTO</name>
<keyword evidence="4" id="KW-1185">Reference proteome</keyword>
<dbReference type="Proteomes" id="UP001275049">
    <property type="component" value="Unassembled WGS sequence"/>
</dbReference>
<dbReference type="InterPro" id="IPR005094">
    <property type="entry name" value="Endonuclease_MobA/VirD2"/>
</dbReference>
<evidence type="ECO:0000313" key="3">
    <source>
        <dbReference type="EMBL" id="MDY5133549.1"/>
    </source>
</evidence>
<dbReference type="RefSeq" id="WP_320755448.1">
    <property type="nucleotide sequence ID" value="NZ_JAWNGA010000013.1"/>
</dbReference>
<evidence type="ECO:0000259" key="2">
    <source>
        <dbReference type="Pfam" id="PF03432"/>
    </source>
</evidence>
<feature type="region of interest" description="Disordered" evidence="1">
    <location>
        <begin position="492"/>
        <end position="529"/>
    </location>
</feature>
<dbReference type="Pfam" id="PF03432">
    <property type="entry name" value="Relaxase"/>
    <property type="match status" value="1"/>
</dbReference>
<organism evidence="3 4">
    <name type="scientific">Actinotignum urinale</name>
    <dbReference type="NCBI Taxonomy" id="190146"/>
    <lineage>
        <taxon>Bacteria</taxon>
        <taxon>Bacillati</taxon>
        <taxon>Actinomycetota</taxon>
        <taxon>Actinomycetes</taxon>
        <taxon>Actinomycetales</taxon>
        <taxon>Actinomycetaceae</taxon>
        <taxon>Actinotignum</taxon>
    </lineage>
</organism>
<feature type="compositionally biased region" description="Basic residues" evidence="1">
    <location>
        <begin position="518"/>
        <end position="529"/>
    </location>
</feature>
<gene>
    <name evidence="3" type="ORF">R6G86_07335</name>
</gene>
<protein>
    <submittedName>
        <fullName evidence="3">Relaxase/mobilization nuclease domain-containing protein</fullName>
    </submittedName>
</protein>
<dbReference type="EMBL" id="JAWNGA010000013">
    <property type="protein sequence ID" value="MDY5133549.1"/>
    <property type="molecule type" value="Genomic_DNA"/>
</dbReference>
<sequence length="529" mass="61283">MAMATTAIWEIKATVNKSLAYIANPEKTQGGHLLATNCVADSTNIDAVYSRFLATYELARQEHKVGKRGSILAYHLYQSFDPKDHIDYETANWIGQQLATELTGNFHDWIVATHTDRAHAHNHIIFCANNAFTGKKFRCTPFTYRTVRKISDRLCREYGLNVVENPGHKTGIKRGELYAKVRGMSTKQSLAHVIDEAITRATTWYEFVELLDTYQVKVTIKGPQVTFHPSTIKKGIRGERLGAMYGLKNIMARIGRCEVEEFTIAQSLVEKHDDGTAHIRLPHYPDYFIAVDQAQLVLGRGQYRLYLPVNRDVKMFTRPRYGNKKTYQYHASTLPSALYQFFDKPTERTPRNELPYGVFGNASREERYKTALRLKSEDISQQMYVVQQLEHWKKLPENDQLAFITHVEKTLETKHGELQTATVHAQTNLDKGIKNVLDSARVEGIGREIRYLTRTLEELTKLRKQYFPPTYGMTDAEIKAWMKRIDEQRYLPPWLQPRQTDETHTRQPRRDDDYRPSPQRKHKSRRSLS</sequence>
<evidence type="ECO:0000313" key="4">
    <source>
        <dbReference type="Proteomes" id="UP001275049"/>
    </source>
</evidence>
<feature type="compositionally biased region" description="Basic and acidic residues" evidence="1">
    <location>
        <begin position="499"/>
        <end position="515"/>
    </location>
</feature>
<feature type="domain" description="MobA/VirD2-like nuclease" evidence="2">
    <location>
        <begin position="21"/>
        <end position="160"/>
    </location>
</feature>